<protein>
    <recommendedName>
        <fullName evidence="4">Gag-like protein</fullName>
    </recommendedName>
</protein>
<evidence type="ECO:0000313" key="2">
    <source>
        <dbReference type="EMBL" id="CAH1998584.1"/>
    </source>
</evidence>
<dbReference type="EMBL" id="CAKOFQ010007335">
    <property type="protein sequence ID" value="CAH1998584.1"/>
    <property type="molecule type" value="Genomic_DNA"/>
</dbReference>
<comment type="caution">
    <text evidence="2">The sequence shown here is derived from an EMBL/GenBank/DDBJ whole genome shotgun (WGS) entry which is preliminary data.</text>
</comment>
<name>A0A9P0LPP5_ACAOB</name>
<evidence type="ECO:0008006" key="4">
    <source>
        <dbReference type="Google" id="ProtNLM"/>
    </source>
</evidence>
<accession>A0A9P0LPP5</accession>
<keyword evidence="3" id="KW-1185">Reference proteome</keyword>
<dbReference type="Proteomes" id="UP001152888">
    <property type="component" value="Unassembled WGS sequence"/>
</dbReference>
<feature type="region of interest" description="Disordered" evidence="1">
    <location>
        <begin position="1"/>
        <end position="34"/>
    </location>
</feature>
<gene>
    <name evidence="2" type="ORF">ACAOBT_LOCUS24473</name>
</gene>
<sequence>MNENESGRSRSATPNNSETRGLQQPDGPKQEMDEMVKMLLSKDAQIEELNKKNAELMTQIMKLTNTVKTIREQKSSFINDQKKDQKRKIQSVLEFSSDDISDDGRTANTRTLQNISGVKIILLSVEFQRAINIDSGIRIVPKTVDDYRKIIDIFNDHNFPPHTFALPEERNIHAIIRGVPIHFLDSEIKHEIESLGYSPLDLVRLKKKGGVPMPLVCEVLPKSESNKQIFNESILFGLSVAVETQKNTGMIGQYHSCQRYGHAQSYCTAKPRCVKCAQEHFTHLCPKRKEYSKNVRTAQFASLSLKGT</sequence>
<reference evidence="2" key="1">
    <citation type="submission" date="2022-03" db="EMBL/GenBank/DDBJ databases">
        <authorList>
            <person name="Sayadi A."/>
        </authorList>
    </citation>
    <scope>NUCLEOTIDE SEQUENCE</scope>
</reference>
<proteinExistence type="predicted"/>
<evidence type="ECO:0000256" key="1">
    <source>
        <dbReference type="SAM" id="MobiDB-lite"/>
    </source>
</evidence>
<dbReference type="AlphaFoldDB" id="A0A9P0LPP5"/>
<evidence type="ECO:0000313" key="3">
    <source>
        <dbReference type="Proteomes" id="UP001152888"/>
    </source>
</evidence>
<feature type="compositionally biased region" description="Polar residues" evidence="1">
    <location>
        <begin position="9"/>
        <end position="22"/>
    </location>
</feature>
<organism evidence="2 3">
    <name type="scientific">Acanthoscelides obtectus</name>
    <name type="common">Bean weevil</name>
    <name type="synonym">Bruchus obtectus</name>
    <dbReference type="NCBI Taxonomy" id="200917"/>
    <lineage>
        <taxon>Eukaryota</taxon>
        <taxon>Metazoa</taxon>
        <taxon>Ecdysozoa</taxon>
        <taxon>Arthropoda</taxon>
        <taxon>Hexapoda</taxon>
        <taxon>Insecta</taxon>
        <taxon>Pterygota</taxon>
        <taxon>Neoptera</taxon>
        <taxon>Endopterygota</taxon>
        <taxon>Coleoptera</taxon>
        <taxon>Polyphaga</taxon>
        <taxon>Cucujiformia</taxon>
        <taxon>Chrysomeloidea</taxon>
        <taxon>Chrysomelidae</taxon>
        <taxon>Bruchinae</taxon>
        <taxon>Bruchini</taxon>
        <taxon>Acanthoscelides</taxon>
    </lineage>
</organism>
<dbReference type="OrthoDB" id="8123886at2759"/>